<dbReference type="EMBL" id="DYDO01000010">
    <property type="protein sequence ID" value="DBA17419.1"/>
    <property type="molecule type" value="Genomic_DNA"/>
</dbReference>
<accession>A0AAV2ZS89</accession>
<comment type="caution">
    <text evidence="1">The sequence shown here is derived from an EMBL/GenBank/DDBJ whole genome shotgun (WGS) entry which is preliminary data.</text>
</comment>
<sequence length="88" mass="9974">MSGAAGYKNIGRLSFKETVPFTMNRQSGSDLKQACNGNTNFHGFMCAAIQSFIRNLMTARCFLIMKKATYVSHDGFHLFRITNFSEFF</sequence>
<keyword evidence="2" id="KW-1185">Reference proteome</keyword>
<evidence type="ECO:0000313" key="1">
    <source>
        <dbReference type="EMBL" id="DBA17419.1"/>
    </source>
</evidence>
<dbReference type="AlphaFoldDB" id="A0AAV2ZS89"/>
<organism evidence="1 2">
    <name type="scientific">Pyxicephalus adspersus</name>
    <name type="common">African bullfrog</name>
    <dbReference type="NCBI Taxonomy" id="30357"/>
    <lineage>
        <taxon>Eukaryota</taxon>
        <taxon>Metazoa</taxon>
        <taxon>Chordata</taxon>
        <taxon>Craniata</taxon>
        <taxon>Vertebrata</taxon>
        <taxon>Euteleostomi</taxon>
        <taxon>Amphibia</taxon>
        <taxon>Batrachia</taxon>
        <taxon>Anura</taxon>
        <taxon>Neobatrachia</taxon>
        <taxon>Ranoidea</taxon>
        <taxon>Pyxicephalidae</taxon>
        <taxon>Pyxicephalinae</taxon>
        <taxon>Pyxicephalus</taxon>
    </lineage>
</organism>
<protein>
    <submittedName>
        <fullName evidence="1">Uncharacterized protein</fullName>
    </submittedName>
</protein>
<gene>
    <name evidence="1" type="ORF">GDO54_002870</name>
</gene>
<dbReference type="Proteomes" id="UP001181693">
    <property type="component" value="Unassembled WGS sequence"/>
</dbReference>
<name>A0AAV2ZS89_PYXAD</name>
<reference evidence="1" key="1">
    <citation type="thesis" date="2020" institute="ProQuest LLC" country="789 East Eisenhower Parkway, Ann Arbor, MI, USA">
        <title>Comparative Genomics and Chromosome Evolution.</title>
        <authorList>
            <person name="Mudd A.B."/>
        </authorList>
    </citation>
    <scope>NUCLEOTIDE SEQUENCE</scope>
    <source>
        <strain evidence="1">1538</strain>
        <tissue evidence="1">Blood</tissue>
    </source>
</reference>
<proteinExistence type="predicted"/>
<evidence type="ECO:0000313" key="2">
    <source>
        <dbReference type="Proteomes" id="UP001181693"/>
    </source>
</evidence>